<dbReference type="InterPro" id="IPR011006">
    <property type="entry name" value="CheY-like_superfamily"/>
</dbReference>
<dbReference type="SUPFAM" id="SSF55874">
    <property type="entry name" value="ATPase domain of HSP90 chaperone/DNA topoisomerase II/histidine kinase"/>
    <property type="match status" value="1"/>
</dbReference>
<feature type="domain" description="Histidine kinase" evidence="9">
    <location>
        <begin position="229"/>
        <end position="442"/>
    </location>
</feature>
<feature type="domain" description="Response regulatory" evidence="10">
    <location>
        <begin position="463"/>
        <end position="575"/>
    </location>
</feature>
<dbReference type="Gene3D" id="3.30.565.10">
    <property type="entry name" value="Histidine kinase-like ATPase, C-terminal domain"/>
    <property type="match status" value="1"/>
</dbReference>
<dbReference type="CDD" id="cd00082">
    <property type="entry name" value="HisKA"/>
    <property type="match status" value="1"/>
</dbReference>
<dbReference type="SMART" id="SM00387">
    <property type="entry name" value="HATPase_c"/>
    <property type="match status" value="1"/>
</dbReference>
<keyword evidence="5 11" id="KW-0418">Kinase</keyword>
<dbReference type="PRINTS" id="PR00344">
    <property type="entry name" value="BCTRLSENSOR"/>
</dbReference>
<evidence type="ECO:0000256" key="5">
    <source>
        <dbReference type="ARBA" id="ARBA00022777"/>
    </source>
</evidence>
<dbReference type="Pfam" id="PF02518">
    <property type="entry name" value="HATPase_c"/>
    <property type="match status" value="1"/>
</dbReference>
<evidence type="ECO:0000256" key="2">
    <source>
        <dbReference type="ARBA" id="ARBA00012438"/>
    </source>
</evidence>
<keyword evidence="8" id="KW-0812">Transmembrane</keyword>
<sequence>MTISQLRHQQAVGFRWLRFHPELESRYREVRDQSIRERARPVSASALVLFLVYALLDLAMMPDPLARQTVFIRLLITCPAISLVWWLSWQPLRPGTFLRLYGLAYLVGGLSVVAIIGMARLADFPLPYEGILLMLMFGYFAMGIPFRMVSGLSLILLVAYLVVEYATGMAPDELAINGFFIMTANIIGMVGSWLSEHRQRAHFLDRQMLEALRLQAEQESERKTSLITIASHDLRQPLNIISLILENLSDSNLPEHQAALITRLKTSVTHFNGLLASVLDISRLQEGMVKPEPEPLRPRDVLSQLAETCGERARDLGVKLEFSDNGPHVAVLADPQLLHRILQNLVFNALDHSGAGRIEVEANDENGQLVFVVRDDGCGIDQATREKIFDPFFRTRMANDPGLGLGLAIVRELSALMGGSCTLAPATGEGGACFRVSLPCCGVEHIATVETLLSGSKTGAHPELILVEDHNESRHWLHQILTGWGYRVDSFASAEQAIEHGKAGANAILITDLHLPAMAGDQLFRVLTDNQAILGGVMVTADTSRAEGYNPSSRLWTLHKPLKPMRLRAALQQLTRR</sequence>
<dbReference type="SUPFAM" id="SSF47384">
    <property type="entry name" value="Homodimeric domain of signal transducing histidine kinase"/>
    <property type="match status" value="1"/>
</dbReference>
<comment type="caution">
    <text evidence="11">The sequence shown here is derived from an EMBL/GenBank/DDBJ whole genome shotgun (WGS) entry which is preliminary data.</text>
</comment>
<evidence type="ECO:0000256" key="4">
    <source>
        <dbReference type="ARBA" id="ARBA00022679"/>
    </source>
</evidence>
<dbReference type="OrthoDB" id="9764438at2"/>
<evidence type="ECO:0000313" key="12">
    <source>
        <dbReference type="Proteomes" id="UP000298325"/>
    </source>
</evidence>
<gene>
    <name evidence="11" type="ORF">E5Q11_13145</name>
</gene>
<dbReference type="CDD" id="cd00075">
    <property type="entry name" value="HATPase"/>
    <property type="match status" value="1"/>
</dbReference>
<dbReference type="PROSITE" id="PS50110">
    <property type="entry name" value="RESPONSE_REGULATORY"/>
    <property type="match status" value="1"/>
</dbReference>
<feature type="transmembrane region" description="Helical" evidence="8">
    <location>
        <begin position="100"/>
        <end position="119"/>
    </location>
</feature>
<evidence type="ECO:0000256" key="6">
    <source>
        <dbReference type="ARBA" id="ARBA00023012"/>
    </source>
</evidence>
<keyword evidence="8" id="KW-1133">Transmembrane helix</keyword>
<dbReference type="InterPro" id="IPR003661">
    <property type="entry name" value="HisK_dim/P_dom"/>
</dbReference>
<evidence type="ECO:0000313" key="11">
    <source>
        <dbReference type="EMBL" id="TGN38686.1"/>
    </source>
</evidence>
<dbReference type="SMART" id="SM00448">
    <property type="entry name" value="REC"/>
    <property type="match status" value="1"/>
</dbReference>
<dbReference type="InterPro" id="IPR036890">
    <property type="entry name" value="HATPase_C_sf"/>
</dbReference>
<feature type="transmembrane region" description="Helical" evidence="8">
    <location>
        <begin position="174"/>
        <end position="194"/>
    </location>
</feature>
<dbReference type="PANTHER" id="PTHR43711:SF1">
    <property type="entry name" value="HISTIDINE KINASE 1"/>
    <property type="match status" value="1"/>
</dbReference>
<organism evidence="11 12">
    <name type="scientific">Marinobacter confluentis</name>
    <dbReference type="NCBI Taxonomy" id="1697557"/>
    <lineage>
        <taxon>Bacteria</taxon>
        <taxon>Pseudomonadati</taxon>
        <taxon>Pseudomonadota</taxon>
        <taxon>Gammaproteobacteria</taxon>
        <taxon>Pseudomonadales</taxon>
        <taxon>Marinobacteraceae</taxon>
        <taxon>Marinobacter</taxon>
    </lineage>
</organism>
<name>A0A4Z1BA86_9GAMM</name>
<dbReference type="InterPro" id="IPR036097">
    <property type="entry name" value="HisK_dim/P_sf"/>
</dbReference>
<dbReference type="EC" id="2.7.13.3" evidence="2"/>
<feature type="transmembrane region" description="Helical" evidence="8">
    <location>
        <begin position="41"/>
        <end position="58"/>
    </location>
</feature>
<dbReference type="InterPro" id="IPR003594">
    <property type="entry name" value="HATPase_dom"/>
</dbReference>
<evidence type="ECO:0000256" key="3">
    <source>
        <dbReference type="ARBA" id="ARBA00022553"/>
    </source>
</evidence>
<dbReference type="SMART" id="SM00388">
    <property type="entry name" value="HisKA"/>
    <property type="match status" value="1"/>
</dbReference>
<keyword evidence="3 7" id="KW-0597">Phosphoprotein</keyword>
<reference evidence="11 12" key="1">
    <citation type="submission" date="2019-04" db="EMBL/GenBank/DDBJ databases">
        <authorList>
            <person name="Park S."/>
            <person name="Yoon J.-H."/>
        </authorList>
    </citation>
    <scope>NUCLEOTIDE SEQUENCE [LARGE SCALE GENOMIC DNA]</scope>
    <source>
        <strain evidence="11 12">HJM-18</strain>
    </source>
</reference>
<accession>A0A4Z1BA86</accession>
<dbReference type="Gene3D" id="3.40.50.2300">
    <property type="match status" value="1"/>
</dbReference>
<evidence type="ECO:0000256" key="8">
    <source>
        <dbReference type="SAM" id="Phobius"/>
    </source>
</evidence>
<dbReference type="Proteomes" id="UP000298325">
    <property type="component" value="Unassembled WGS sequence"/>
</dbReference>
<keyword evidence="8" id="KW-0472">Membrane</keyword>
<dbReference type="PROSITE" id="PS50109">
    <property type="entry name" value="HIS_KIN"/>
    <property type="match status" value="1"/>
</dbReference>
<dbReference type="Pfam" id="PF00072">
    <property type="entry name" value="Response_reg"/>
    <property type="match status" value="1"/>
</dbReference>
<dbReference type="EMBL" id="SRPF01000004">
    <property type="protein sequence ID" value="TGN38686.1"/>
    <property type="molecule type" value="Genomic_DNA"/>
</dbReference>
<feature type="transmembrane region" description="Helical" evidence="8">
    <location>
        <begin position="131"/>
        <end position="162"/>
    </location>
</feature>
<evidence type="ECO:0000256" key="1">
    <source>
        <dbReference type="ARBA" id="ARBA00000085"/>
    </source>
</evidence>
<dbReference type="InterPro" id="IPR004358">
    <property type="entry name" value="Sig_transdc_His_kin-like_C"/>
</dbReference>
<feature type="transmembrane region" description="Helical" evidence="8">
    <location>
        <begin position="70"/>
        <end position="88"/>
    </location>
</feature>
<keyword evidence="4" id="KW-0808">Transferase</keyword>
<evidence type="ECO:0000259" key="9">
    <source>
        <dbReference type="PROSITE" id="PS50109"/>
    </source>
</evidence>
<dbReference type="InterPro" id="IPR001789">
    <property type="entry name" value="Sig_transdc_resp-reg_receiver"/>
</dbReference>
<keyword evidence="12" id="KW-1185">Reference proteome</keyword>
<dbReference type="RefSeq" id="WP_135803912.1">
    <property type="nucleotide sequence ID" value="NZ_SRPF01000004.1"/>
</dbReference>
<dbReference type="InterPro" id="IPR050736">
    <property type="entry name" value="Sensor_HK_Regulatory"/>
</dbReference>
<dbReference type="GO" id="GO:0000155">
    <property type="term" value="F:phosphorelay sensor kinase activity"/>
    <property type="evidence" value="ECO:0007669"/>
    <property type="project" value="InterPro"/>
</dbReference>
<dbReference type="InterPro" id="IPR005467">
    <property type="entry name" value="His_kinase_dom"/>
</dbReference>
<dbReference type="SUPFAM" id="SSF52172">
    <property type="entry name" value="CheY-like"/>
    <property type="match status" value="1"/>
</dbReference>
<dbReference type="Pfam" id="PF00512">
    <property type="entry name" value="HisKA"/>
    <property type="match status" value="1"/>
</dbReference>
<evidence type="ECO:0000259" key="10">
    <source>
        <dbReference type="PROSITE" id="PS50110"/>
    </source>
</evidence>
<dbReference type="CDD" id="cd00156">
    <property type="entry name" value="REC"/>
    <property type="match status" value="1"/>
</dbReference>
<proteinExistence type="predicted"/>
<dbReference type="PANTHER" id="PTHR43711">
    <property type="entry name" value="TWO-COMPONENT HISTIDINE KINASE"/>
    <property type="match status" value="1"/>
</dbReference>
<keyword evidence="6" id="KW-0902">Two-component regulatory system</keyword>
<protein>
    <recommendedName>
        <fullName evidence="2">histidine kinase</fullName>
        <ecNumber evidence="2">2.7.13.3</ecNumber>
    </recommendedName>
</protein>
<comment type="catalytic activity">
    <reaction evidence="1">
        <text>ATP + protein L-histidine = ADP + protein N-phospho-L-histidine.</text>
        <dbReference type="EC" id="2.7.13.3"/>
    </reaction>
</comment>
<dbReference type="Gene3D" id="1.10.287.130">
    <property type="match status" value="1"/>
</dbReference>
<dbReference type="AlphaFoldDB" id="A0A4Z1BA86"/>
<evidence type="ECO:0000256" key="7">
    <source>
        <dbReference type="PROSITE-ProRule" id="PRU00169"/>
    </source>
</evidence>
<feature type="modified residue" description="4-aspartylphosphate" evidence="7">
    <location>
        <position position="512"/>
    </location>
</feature>